<keyword evidence="13" id="KW-1185">Reference proteome</keyword>
<evidence type="ECO:0000313" key="14">
    <source>
        <dbReference type="Proteomes" id="UP000198431"/>
    </source>
</evidence>
<protein>
    <recommendedName>
        <fullName evidence="4">Vacuolar membrane protease</fullName>
    </recommendedName>
    <alternativeName>
        <fullName evidence="8">FXNA-related family protease 1</fullName>
    </alternativeName>
</protein>
<keyword evidence="6 9" id="KW-1133">Transmembrane helix</keyword>
<feature type="transmembrane region" description="Helical" evidence="9">
    <location>
        <begin position="482"/>
        <end position="503"/>
    </location>
</feature>
<evidence type="ECO:0000256" key="5">
    <source>
        <dbReference type="ARBA" id="ARBA00022554"/>
    </source>
</evidence>
<feature type="transmembrane region" description="Helical" evidence="9">
    <location>
        <begin position="455"/>
        <end position="475"/>
    </location>
</feature>
<name>A0AB36P3K5_9FLAO</name>
<proteinExistence type="inferred from homology"/>
<comment type="caution">
    <text evidence="11">The sequence shown here is derived from an EMBL/GenBank/DDBJ whole genome shotgun (WGS) entry which is preliminary data.</text>
</comment>
<gene>
    <name evidence="11" type="ORF">B0A72_05460</name>
    <name evidence="12" type="ORF">SAMN05444387_1431</name>
</gene>
<keyword evidence="7" id="KW-0325">Glycoprotein</keyword>
<evidence type="ECO:0000256" key="8">
    <source>
        <dbReference type="ARBA" id="ARBA00031512"/>
    </source>
</evidence>
<dbReference type="GO" id="GO:0005774">
    <property type="term" value="C:vacuolar membrane"/>
    <property type="evidence" value="ECO:0007669"/>
    <property type="project" value="UniProtKB-SubCell"/>
</dbReference>
<dbReference type="EMBL" id="FRBX01000002">
    <property type="protein sequence ID" value="SHL91522.1"/>
    <property type="molecule type" value="Genomic_DNA"/>
</dbReference>
<dbReference type="Pfam" id="PF04389">
    <property type="entry name" value="Peptidase_M28"/>
    <property type="match status" value="1"/>
</dbReference>
<evidence type="ECO:0000259" key="10">
    <source>
        <dbReference type="Pfam" id="PF04389"/>
    </source>
</evidence>
<feature type="transmembrane region" description="Helical" evidence="9">
    <location>
        <begin position="509"/>
        <end position="528"/>
    </location>
</feature>
<keyword evidence="9" id="KW-0472">Membrane</keyword>
<dbReference type="InterPro" id="IPR045175">
    <property type="entry name" value="M28_fam"/>
</dbReference>
<reference evidence="12 13" key="2">
    <citation type="submission" date="2016-11" db="EMBL/GenBank/DDBJ databases">
        <authorList>
            <person name="Varghese N."/>
            <person name="Submissions S."/>
        </authorList>
    </citation>
    <scope>NUCLEOTIDE SEQUENCE [LARGE SCALE GENOMIC DNA]</scope>
    <source>
        <strain evidence="12 13">DSM 6368</strain>
    </source>
</reference>
<comment type="subcellular location">
    <subcellularLocation>
        <location evidence="2">Vacuole membrane</location>
        <topology evidence="2">Multi-pass membrane protein</topology>
    </subcellularLocation>
</comment>
<feature type="transmembrane region" description="Helical" evidence="9">
    <location>
        <begin position="404"/>
        <end position="421"/>
    </location>
</feature>
<keyword evidence="5" id="KW-0926">Vacuole</keyword>
<dbReference type="GO" id="GO:0008235">
    <property type="term" value="F:metalloexopeptidase activity"/>
    <property type="evidence" value="ECO:0007669"/>
    <property type="project" value="InterPro"/>
</dbReference>
<evidence type="ECO:0000256" key="1">
    <source>
        <dbReference type="ARBA" id="ARBA00003273"/>
    </source>
</evidence>
<dbReference type="PANTHER" id="PTHR12147">
    <property type="entry name" value="METALLOPEPTIDASE M28 FAMILY MEMBER"/>
    <property type="match status" value="1"/>
</dbReference>
<dbReference type="PANTHER" id="PTHR12147:SF58">
    <property type="entry name" value="VACUOLAR MEMBRANE PROTEASE"/>
    <property type="match status" value="1"/>
</dbReference>
<feature type="transmembrane region" description="Helical" evidence="9">
    <location>
        <begin position="327"/>
        <end position="347"/>
    </location>
</feature>
<evidence type="ECO:0000313" key="12">
    <source>
        <dbReference type="EMBL" id="SHL91522.1"/>
    </source>
</evidence>
<sequence length="797" mass="89395">MRKNPTSILAFVCVLAILGIIYTTMMPQWVSKNEEALAEFSTERAFNQVKIIAQKPHYVGSTNHELVANYLKLELNRIGLETSIQEGFTLNDKGLLVKSKNILARIKGTNNSKALLLLSHYDSAPHSFSKGASDDASGVATILEGIRAFLYSKNPQKNDIIILFSDAEELGLNGAALFVNQHPWAKDVGLVLNFEARGSSGPSYMLMETNKGNQALVKEFANAKAKYPVSNSLMYSIYKMLPNDTDLTVFREQGNIQGFNFAFIDGHYNYHTQQDDIQHLNKTTLSHQGTYLMPLLKYFSNIDLNSTQTTEDNVYFSVPFGFINYPFAWVFPMSLIALGLLILFIFIGKAKRVITFREIFRGFVPLIGSIVIAGLVTFLGWKIILEAYPQYSDLLNGFTYNGHAYIGAFVTLTIAICFAFYNRFSEAKITMNHFVAPLLLWIIINLFLANSLTGAGFLIIPVYFGILLFGIFVITQHYSLGLNLLFSIPALAIVAPFIIMFPIGLGLKILFGSAILTVLLFGLLLPIFGSFFRKGVWAILFFITSIAFFVYAGYNSGYEYGKAKSNSLVYVYNANTDSAVWTTYDVNLDEWTKTYLGEKNQKAVGLNGLPLASKYNSTFTYSAIAPNIAISKPTIEFLKDSVVGNNRYLKIKITPNRKVNRYDIYANPKMTFYNFKANGVSTSGQKGNRLERDDMKILCYYVVGNEPLVMDFYINKSSLFDMDLIESSFDLMTNPLLNIKPRSDWMMPTPFVLNDAILIQQKIKRYTAPLNVPIETAPIKDSTITAIDTLKQVVKPE</sequence>
<dbReference type="RefSeq" id="WP_073394354.1">
    <property type="nucleotide sequence ID" value="NZ_FRBX01000002.1"/>
</dbReference>
<accession>A0AB36P3K5</accession>
<feature type="transmembrane region" description="Helical" evidence="9">
    <location>
        <begin position="433"/>
        <end position="449"/>
    </location>
</feature>
<dbReference type="Proteomes" id="UP000184216">
    <property type="component" value="Unassembled WGS sequence"/>
</dbReference>
<feature type="transmembrane region" description="Helical" evidence="9">
    <location>
        <begin position="535"/>
        <end position="554"/>
    </location>
</feature>
<reference evidence="11 14" key="1">
    <citation type="submission" date="2016-11" db="EMBL/GenBank/DDBJ databases">
        <title>Whole genomes of Flavobacteriaceae.</title>
        <authorList>
            <person name="Stine C."/>
            <person name="Li C."/>
            <person name="Tadesse D."/>
        </authorList>
    </citation>
    <scope>NUCLEOTIDE SEQUENCE [LARGE SCALE GENOMIC DNA]</scope>
    <source>
        <strain evidence="11 14">ATCC 19366</strain>
    </source>
</reference>
<evidence type="ECO:0000256" key="2">
    <source>
        <dbReference type="ARBA" id="ARBA00004128"/>
    </source>
</evidence>
<feature type="domain" description="Peptidase M28" evidence="10">
    <location>
        <begin position="101"/>
        <end position="290"/>
    </location>
</feature>
<comment type="function">
    <text evidence="1">May be involved in vacuolar sorting and osmoregulation.</text>
</comment>
<keyword evidence="9" id="KW-0812">Transmembrane</keyword>
<dbReference type="Proteomes" id="UP000198431">
    <property type="component" value="Unassembled WGS sequence"/>
</dbReference>
<dbReference type="GO" id="GO:0006508">
    <property type="term" value="P:proteolysis"/>
    <property type="evidence" value="ECO:0007669"/>
    <property type="project" value="InterPro"/>
</dbReference>
<dbReference type="InterPro" id="IPR007484">
    <property type="entry name" value="Peptidase_M28"/>
</dbReference>
<dbReference type="AlphaFoldDB" id="A0AB36P3K5"/>
<evidence type="ECO:0000256" key="3">
    <source>
        <dbReference type="ARBA" id="ARBA00010918"/>
    </source>
</evidence>
<dbReference type="Gene3D" id="3.40.630.10">
    <property type="entry name" value="Zn peptidases"/>
    <property type="match status" value="1"/>
</dbReference>
<dbReference type="SUPFAM" id="SSF53187">
    <property type="entry name" value="Zn-dependent exopeptidases"/>
    <property type="match status" value="1"/>
</dbReference>
<evidence type="ECO:0000256" key="4">
    <source>
        <dbReference type="ARBA" id="ARBA00017435"/>
    </source>
</evidence>
<comment type="similarity">
    <text evidence="3">Belongs to the peptidase M28 family.</text>
</comment>
<evidence type="ECO:0000256" key="9">
    <source>
        <dbReference type="SAM" id="Phobius"/>
    </source>
</evidence>
<organism evidence="11 14">
    <name type="scientific">Flavobacterium pectinovorum</name>
    <dbReference type="NCBI Taxonomy" id="29533"/>
    <lineage>
        <taxon>Bacteria</taxon>
        <taxon>Pseudomonadati</taxon>
        <taxon>Bacteroidota</taxon>
        <taxon>Flavobacteriia</taxon>
        <taxon>Flavobacteriales</taxon>
        <taxon>Flavobacteriaceae</taxon>
        <taxon>Flavobacterium</taxon>
    </lineage>
</organism>
<evidence type="ECO:0000256" key="6">
    <source>
        <dbReference type="ARBA" id="ARBA00022989"/>
    </source>
</evidence>
<evidence type="ECO:0000313" key="11">
    <source>
        <dbReference type="EMBL" id="OXB06495.1"/>
    </source>
</evidence>
<feature type="transmembrane region" description="Helical" evidence="9">
    <location>
        <begin position="359"/>
        <end position="384"/>
    </location>
</feature>
<evidence type="ECO:0000256" key="7">
    <source>
        <dbReference type="ARBA" id="ARBA00023180"/>
    </source>
</evidence>
<evidence type="ECO:0000313" key="13">
    <source>
        <dbReference type="Proteomes" id="UP000184216"/>
    </source>
</evidence>
<dbReference type="EMBL" id="MUHB01000006">
    <property type="protein sequence ID" value="OXB06495.1"/>
    <property type="molecule type" value="Genomic_DNA"/>
</dbReference>